<evidence type="ECO:0000313" key="12">
    <source>
        <dbReference type="EMBL" id="ADJ23254.1"/>
    </source>
</evidence>
<dbReference type="UniPathway" id="UPA00035">
    <property type="reaction ID" value="UER00041"/>
</dbReference>
<dbReference type="PANTHER" id="PTHR43285">
    <property type="entry name" value="ANTHRANILATE PHOSPHORIBOSYLTRANSFERASE"/>
    <property type="match status" value="1"/>
</dbReference>
<dbReference type="GO" id="GO:0004048">
    <property type="term" value="F:anthranilate phosphoribosyltransferase activity"/>
    <property type="evidence" value="ECO:0007669"/>
    <property type="project" value="UniProtKB-UniRule"/>
</dbReference>
<feature type="binding site" evidence="9">
    <location>
        <position position="94"/>
    </location>
    <ligand>
        <name>5-phospho-alpha-D-ribose 1-diphosphate</name>
        <dbReference type="ChEBI" id="CHEBI:58017"/>
    </ligand>
</feature>
<dbReference type="Proteomes" id="UP000002033">
    <property type="component" value="Chromosome"/>
</dbReference>
<feature type="binding site" evidence="9">
    <location>
        <begin position="97"/>
        <end position="98"/>
    </location>
    <ligand>
        <name>5-phospho-alpha-D-ribose 1-diphosphate</name>
        <dbReference type="ChEBI" id="CHEBI:58017"/>
    </ligand>
</feature>
<dbReference type="InterPro" id="IPR035902">
    <property type="entry name" value="Nuc_phospho_transferase"/>
</dbReference>
<dbReference type="Pfam" id="PF02885">
    <property type="entry name" value="Glycos_trans_3N"/>
    <property type="match status" value="1"/>
</dbReference>
<evidence type="ECO:0000256" key="4">
    <source>
        <dbReference type="ARBA" id="ARBA00022679"/>
    </source>
</evidence>
<dbReference type="SUPFAM" id="SSF52418">
    <property type="entry name" value="Nucleoside phosphorylase/phosphoribosyltransferase catalytic domain"/>
    <property type="match status" value="1"/>
</dbReference>
<evidence type="ECO:0000256" key="2">
    <source>
        <dbReference type="ARBA" id="ARBA00022605"/>
    </source>
</evidence>
<dbReference type="Gene3D" id="1.20.970.10">
    <property type="entry name" value="Transferase, Pyrimidine Nucleoside Phosphorylase, Chain C"/>
    <property type="match status" value="1"/>
</dbReference>
<feature type="binding site" evidence="9">
    <location>
        <position position="134"/>
    </location>
    <ligand>
        <name>5-phospho-alpha-D-ribose 1-diphosphate</name>
        <dbReference type="ChEBI" id="CHEBI:58017"/>
    </ligand>
</feature>
<evidence type="ECO:0000256" key="9">
    <source>
        <dbReference type="HAMAP-Rule" id="MF_00211"/>
    </source>
</evidence>
<sequence length="352" mass="36276">MSTAPDTSIVANPARELKRLMNRIADGETLGEDGIQDAFDLLMSGIAPPVAMGAFLMGLRLRGETREEITGAAKFMRSRMTTVDAPPGSIDIVGTGGDSRGTYNVSTAAALVAAGAGAIVAKHGNRAVTSLSGASDVLSALGVKLDVPPVIVSRAIADAGVGFLWAPLYHPAMKAWAPVRADLGLRTILNLLGPLCNPAEVTRQILGVYDKKLVQPLAEVLRKLGSEHAWIVHGADGMDELTTTGVTHVAELKNGDIFAFDLTPEDAGLPRSDIAALKGGDAATNAAAIRTLLQGEPGPYRDIVLLNTAAALIVAGKADGLPDGIAKAAASIDSGRAAQALDRLVAVTNDTV</sequence>
<keyword evidence="4 9" id="KW-0808">Transferase</keyword>
<dbReference type="PANTHER" id="PTHR43285:SF2">
    <property type="entry name" value="ANTHRANILATE PHOSPHORIBOSYLTRANSFERASE"/>
    <property type="match status" value="1"/>
</dbReference>
<dbReference type="EMBL" id="CP002083">
    <property type="protein sequence ID" value="ADJ23254.1"/>
    <property type="molecule type" value="Genomic_DNA"/>
</dbReference>
<keyword evidence="6 9" id="KW-0057">Aromatic amino acid biosynthesis</keyword>
<dbReference type="Gene3D" id="3.40.1030.10">
    <property type="entry name" value="Nucleoside phosphorylase/phosphoribosyltransferase catalytic domain"/>
    <property type="match status" value="1"/>
</dbReference>
<feature type="binding site" evidence="9">
    <location>
        <position position="106"/>
    </location>
    <ligand>
        <name>Mg(2+)</name>
        <dbReference type="ChEBI" id="CHEBI:18420"/>
        <label>1</label>
    </ligand>
</feature>
<name>D8JXB8_HYPDA</name>
<feature type="binding site" evidence="9">
    <location>
        <position position="240"/>
    </location>
    <ligand>
        <name>Mg(2+)</name>
        <dbReference type="ChEBI" id="CHEBI:18420"/>
        <label>2</label>
    </ligand>
</feature>
<evidence type="ECO:0000256" key="1">
    <source>
        <dbReference type="ARBA" id="ARBA00004907"/>
    </source>
</evidence>
<dbReference type="KEGG" id="hdn:Hden_1442"/>
<evidence type="ECO:0000313" key="13">
    <source>
        <dbReference type="Proteomes" id="UP000002033"/>
    </source>
</evidence>
<feature type="binding site" evidence="9">
    <location>
        <position position="125"/>
    </location>
    <ligand>
        <name>anthranilate</name>
        <dbReference type="ChEBI" id="CHEBI:16567"/>
        <label>1</label>
    </ligand>
</feature>
<evidence type="ECO:0000256" key="3">
    <source>
        <dbReference type="ARBA" id="ARBA00022676"/>
    </source>
</evidence>
<dbReference type="EC" id="2.4.2.18" evidence="9"/>
<evidence type="ECO:0000259" key="11">
    <source>
        <dbReference type="Pfam" id="PF02885"/>
    </source>
</evidence>
<keyword evidence="3 9" id="KW-0328">Glycosyltransferase</keyword>
<protein>
    <recommendedName>
        <fullName evidence="9">Anthranilate phosphoribosyltransferase</fullName>
        <ecNumber evidence="9">2.4.2.18</ecNumber>
    </recommendedName>
</protein>
<feature type="binding site" evidence="9">
    <location>
        <position position="102"/>
    </location>
    <ligand>
        <name>5-phospho-alpha-D-ribose 1-diphosphate</name>
        <dbReference type="ChEBI" id="CHEBI:58017"/>
    </ligand>
</feature>
<feature type="domain" description="Glycosyl transferase family 3" evidence="10">
    <location>
        <begin position="89"/>
        <end position="337"/>
    </location>
</feature>
<dbReference type="InterPro" id="IPR000312">
    <property type="entry name" value="Glycosyl_Trfase_fam3"/>
</dbReference>
<dbReference type="AlphaFoldDB" id="D8JXB8"/>
<evidence type="ECO:0000256" key="7">
    <source>
        <dbReference type="ARBA" id="ARBA00052328"/>
    </source>
</evidence>
<dbReference type="SUPFAM" id="SSF47648">
    <property type="entry name" value="Nucleoside phosphorylase/phosphoribosyltransferase N-terminal domain"/>
    <property type="match status" value="1"/>
</dbReference>
<dbReference type="HOGENOM" id="CLU_034315_2_1_5"/>
<evidence type="ECO:0000256" key="5">
    <source>
        <dbReference type="ARBA" id="ARBA00022822"/>
    </source>
</evidence>
<reference evidence="13" key="1">
    <citation type="journal article" date="2011" name="J. Bacteriol.">
        <title>Genome sequences of eight morphologically diverse alphaproteobacteria.</title>
        <authorList>
            <consortium name="US DOE Joint Genome Institute"/>
            <person name="Brown P.J."/>
            <person name="Kysela D.T."/>
            <person name="Buechlein A."/>
            <person name="Hemmerich C."/>
            <person name="Brun Y.V."/>
        </authorList>
    </citation>
    <scope>NUCLEOTIDE SEQUENCE [LARGE SCALE GENOMIC DNA]</scope>
    <source>
        <strain evidence="13">ATCC 51888 / DSM 1869 / NCIB 11706 / TK 0415</strain>
    </source>
</reference>
<feature type="binding site" evidence="9">
    <location>
        <position position="239"/>
    </location>
    <ligand>
        <name>Mg(2+)</name>
        <dbReference type="ChEBI" id="CHEBI:18420"/>
        <label>2</label>
    </ligand>
</feature>
<comment type="similarity">
    <text evidence="8">In the C-terminal section; belongs to the anthranilate phosphoribosyltransferase family.</text>
</comment>
<comment type="similarity">
    <text evidence="9">Belongs to the anthranilate phosphoribosyltransferase family.</text>
</comment>
<feature type="binding site" evidence="9">
    <location>
        <position position="240"/>
    </location>
    <ligand>
        <name>Mg(2+)</name>
        <dbReference type="ChEBI" id="CHEBI:18420"/>
        <label>1</label>
    </ligand>
</feature>
<dbReference type="Pfam" id="PF00591">
    <property type="entry name" value="Glycos_transf_3"/>
    <property type="match status" value="1"/>
</dbReference>
<comment type="pathway">
    <text evidence="1 9">Amino-acid biosynthesis; L-tryptophan biosynthesis; L-tryptophan from chorismate: step 2/5.</text>
</comment>
<dbReference type="GO" id="GO:0000287">
    <property type="term" value="F:magnesium ion binding"/>
    <property type="evidence" value="ECO:0007669"/>
    <property type="project" value="UniProtKB-UniRule"/>
</dbReference>
<feature type="binding site" evidence="9">
    <location>
        <position position="94"/>
    </location>
    <ligand>
        <name>anthranilate</name>
        <dbReference type="ChEBI" id="CHEBI:16567"/>
        <label>1</label>
    </ligand>
</feature>
<feature type="binding site" evidence="9">
    <location>
        <position position="180"/>
    </location>
    <ligand>
        <name>anthranilate</name>
        <dbReference type="ChEBI" id="CHEBI:16567"/>
        <label>2</label>
    </ligand>
</feature>
<dbReference type="HAMAP" id="MF_00211">
    <property type="entry name" value="TrpD"/>
    <property type="match status" value="1"/>
</dbReference>
<feature type="binding site" evidence="9">
    <location>
        <begin position="122"/>
        <end position="130"/>
    </location>
    <ligand>
        <name>5-phospho-alpha-D-ribose 1-diphosphate</name>
        <dbReference type="ChEBI" id="CHEBI:58017"/>
    </ligand>
</feature>
<comment type="cofactor">
    <cofactor evidence="9">
        <name>Mg(2+)</name>
        <dbReference type="ChEBI" id="CHEBI:18420"/>
    </cofactor>
    <text evidence="9">Binds 2 magnesium ions per monomer.</text>
</comment>
<dbReference type="FunFam" id="3.40.1030.10:FF:000002">
    <property type="entry name" value="Anthranilate phosphoribosyltransferase"/>
    <property type="match status" value="1"/>
</dbReference>
<dbReference type="GO" id="GO:0000162">
    <property type="term" value="P:L-tryptophan biosynthetic process"/>
    <property type="evidence" value="ECO:0007669"/>
    <property type="project" value="UniProtKB-UniRule"/>
</dbReference>
<dbReference type="eggNOG" id="COG0547">
    <property type="taxonomic scope" value="Bacteria"/>
</dbReference>
<feature type="domain" description="Glycosyl transferase family 3 N-terminal" evidence="11">
    <location>
        <begin position="19"/>
        <end position="79"/>
    </location>
</feature>
<dbReference type="InterPro" id="IPR005940">
    <property type="entry name" value="Anthranilate_Pribosyl_Tfrase"/>
</dbReference>
<dbReference type="NCBIfam" id="TIGR01245">
    <property type="entry name" value="trpD"/>
    <property type="match status" value="1"/>
</dbReference>
<evidence type="ECO:0000256" key="6">
    <source>
        <dbReference type="ARBA" id="ARBA00023141"/>
    </source>
</evidence>
<gene>
    <name evidence="9" type="primary">trpD</name>
    <name evidence="12" type="ordered locus">Hden_1442</name>
</gene>
<accession>D8JXB8</accession>
<dbReference type="InterPro" id="IPR036320">
    <property type="entry name" value="Glycosyl_Trfase_fam3_N_dom_sf"/>
</dbReference>
<evidence type="ECO:0000259" key="10">
    <source>
        <dbReference type="Pfam" id="PF00591"/>
    </source>
</evidence>
<keyword evidence="13" id="KW-1185">Reference proteome</keyword>
<evidence type="ECO:0000256" key="8">
    <source>
        <dbReference type="ARBA" id="ARBA00061188"/>
    </source>
</evidence>
<feature type="binding site" evidence="9">
    <location>
        <begin position="104"/>
        <end position="107"/>
    </location>
    <ligand>
        <name>5-phospho-alpha-D-ribose 1-diphosphate</name>
        <dbReference type="ChEBI" id="CHEBI:58017"/>
    </ligand>
</feature>
<dbReference type="InterPro" id="IPR017459">
    <property type="entry name" value="Glycosyl_Trfase_fam3_N_dom"/>
</dbReference>
<comment type="subunit">
    <text evidence="9">Homodimer.</text>
</comment>
<proteinExistence type="inferred from homology"/>
<keyword evidence="2 9" id="KW-0028">Amino-acid biosynthesis</keyword>
<keyword evidence="5 9" id="KW-0822">Tryptophan biosynthesis</keyword>
<dbReference type="GO" id="GO:0005829">
    <property type="term" value="C:cytosol"/>
    <property type="evidence" value="ECO:0007669"/>
    <property type="project" value="TreeGrafter"/>
</dbReference>
<comment type="function">
    <text evidence="9">Catalyzes the transfer of the phosphoribosyl group of 5-phosphorylribose-1-pyrophosphate (PRPP) to anthranilate to yield N-(5'-phosphoribosyl)-anthranilate (PRA).</text>
</comment>
<keyword evidence="9" id="KW-0460">Magnesium</keyword>
<comment type="catalytic activity">
    <reaction evidence="7 9">
        <text>N-(5-phospho-beta-D-ribosyl)anthranilate + diphosphate = 5-phospho-alpha-D-ribose 1-diphosphate + anthranilate</text>
        <dbReference type="Rhea" id="RHEA:11768"/>
        <dbReference type="ChEBI" id="CHEBI:16567"/>
        <dbReference type="ChEBI" id="CHEBI:18277"/>
        <dbReference type="ChEBI" id="CHEBI:33019"/>
        <dbReference type="ChEBI" id="CHEBI:58017"/>
        <dbReference type="EC" id="2.4.2.18"/>
    </reaction>
</comment>
<keyword evidence="9" id="KW-0479">Metal-binding</keyword>
<dbReference type="STRING" id="582899.Hden_1442"/>
<organism evidence="12 13">
    <name type="scientific">Hyphomicrobium denitrificans (strain ATCC 51888 / DSM 1869 / NCIMB 11706 / TK 0415)</name>
    <dbReference type="NCBI Taxonomy" id="582899"/>
    <lineage>
        <taxon>Bacteria</taxon>
        <taxon>Pseudomonadati</taxon>
        <taxon>Pseudomonadota</taxon>
        <taxon>Alphaproteobacteria</taxon>
        <taxon>Hyphomicrobiales</taxon>
        <taxon>Hyphomicrobiaceae</taxon>
        <taxon>Hyphomicrobium</taxon>
    </lineage>
</organism>
<comment type="caution">
    <text evidence="9">Lacks conserved residue(s) required for the propagation of feature annotation.</text>
</comment>